<dbReference type="EMBL" id="MU004297">
    <property type="protein sequence ID" value="KAF2660784.1"/>
    <property type="molecule type" value="Genomic_DNA"/>
</dbReference>
<gene>
    <name evidence="1" type="ORF">K491DRAFT_575360</name>
</gene>
<reference evidence="1" key="1">
    <citation type="journal article" date="2020" name="Stud. Mycol.">
        <title>101 Dothideomycetes genomes: a test case for predicting lifestyles and emergence of pathogens.</title>
        <authorList>
            <person name="Haridas S."/>
            <person name="Albert R."/>
            <person name="Binder M."/>
            <person name="Bloem J."/>
            <person name="Labutti K."/>
            <person name="Salamov A."/>
            <person name="Andreopoulos B."/>
            <person name="Baker S."/>
            <person name="Barry K."/>
            <person name="Bills G."/>
            <person name="Bluhm B."/>
            <person name="Cannon C."/>
            <person name="Castanera R."/>
            <person name="Culley D."/>
            <person name="Daum C."/>
            <person name="Ezra D."/>
            <person name="Gonzalez J."/>
            <person name="Henrissat B."/>
            <person name="Kuo A."/>
            <person name="Liang C."/>
            <person name="Lipzen A."/>
            <person name="Lutzoni F."/>
            <person name="Magnuson J."/>
            <person name="Mondo S."/>
            <person name="Nolan M."/>
            <person name="Ohm R."/>
            <person name="Pangilinan J."/>
            <person name="Park H.-J."/>
            <person name="Ramirez L."/>
            <person name="Alfaro M."/>
            <person name="Sun H."/>
            <person name="Tritt A."/>
            <person name="Yoshinaga Y."/>
            <person name="Zwiers L.-H."/>
            <person name="Turgeon B."/>
            <person name="Goodwin S."/>
            <person name="Spatafora J."/>
            <person name="Crous P."/>
            <person name="Grigoriev I."/>
        </authorList>
    </citation>
    <scope>NUCLEOTIDE SEQUENCE</scope>
    <source>
        <strain evidence="1">CBS 122681</strain>
    </source>
</reference>
<organism evidence="1 2">
    <name type="scientific">Lophiostoma macrostomum CBS 122681</name>
    <dbReference type="NCBI Taxonomy" id="1314788"/>
    <lineage>
        <taxon>Eukaryota</taxon>
        <taxon>Fungi</taxon>
        <taxon>Dikarya</taxon>
        <taxon>Ascomycota</taxon>
        <taxon>Pezizomycotina</taxon>
        <taxon>Dothideomycetes</taxon>
        <taxon>Pleosporomycetidae</taxon>
        <taxon>Pleosporales</taxon>
        <taxon>Lophiostomataceae</taxon>
        <taxon>Lophiostoma</taxon>
    </lineage>
</organism>
<evidence type="ECO:0000313" key="2">
    <source>
        <dbReference type="Proteomes" id="UP000799324"/>
    </source>
</evidence>
<sequence length="310" mass="35653">LVAAANKQDRFLLLDDPTIPEPDIDVAIHPIFSASNFINATPQIYESLQQSLRFASMFLEHDSVLEWFVSPLLGLPLLDSETSKSYLSDPLTGKSPGERRELIRRVRKAFECLAHSVHFQFITDKEVKFYARTTLHSFQPVHYWDFFQDHFSTSSLCERLRVDFSLGVGLVHELCHAVGVMRRGNLIEPHVRLTHIDKPEFGYAWENFMFGGIINPFDRTATRLSFLMRKVWADDSKVYPAGGKEWSAVPMSYVARWFRKETWSTIAEHGPTAIPQPTFHLKLRCHEKKGYTIFADDEQAISHVKALKRA</sequence>
<dbReference type="Proteomes" id="UP000799324">
    <property type="component" value="Unassembled WGS sequence"/>
</dbReference>
<dbReference type="AlphaFoldDB" id="A0A6A6TQA9"/>
<feature type="non-terminal residue" evidence="1">
    <location>
        <position position="1"/>
    </location>
</feature>
<evidence type="ECO:0000313" key="1">
    <source>
        <dbReference type="EMBL" id="KAF2660784.1"/>
    </source>
</evidence>
<feature type="non-terminal residue" evidence="1">
    <location>
        <position position="310"/>
    </location>
</feature>
<name>A0A6A6TQA9_9PLEO</name>
<dbReference type="OrthoDB" id="10254945at2759"/>
<proteinExistence type="predicted"/>
<keyword evidence="2" id="KW-1185">Reference proteome</keyword>
<accession>A0A6A6TQA9</accession>
<protein>
    <submittedName>
        <fullName evidence="1">Uncharacterized protein</fullName>
    </submittedName>
</protein>